<dbReference type="GO" id="GO:0045121">
    <property type="term" value="C:membrane raft"/>
    <property type="evidence" value="ECO:0007669"/>
    <property type="project" value="UniProtKB-SubCell"/>
</dbReference>
<proteinExistence type="predicted"/>
<organism evidence="20 21">
    <name type="scientific">Leiothrix lutea</name>
    <name type="common">Red-billed leiothrix</name>
    <name type="synonym">Sylvia lutea</name>
    <dbReference type="NCBI Taxonomy" id="36275"/>
    <lineage>
        <taxon>Eukaryota</taxon>
        <taxon>Metazoa</taxon>
        <taxon>Chordata</taxon>
        <taxon>Craniata</taxon>
        <taxon>Vertebrata</taxon>
        <taxon>Euteleostomi</taxon>
        <taxon>Archelosauria</taxon>
        <taxon>Archosauria</taxon>
        <taxon>Dinosauria</taxon>
        <taxon>Saurischia</taxon>
        <taxon>Theropoda</taxon>
        <taxon>Coelurosauria</taxon>
        <taxon>Aves</taxon>
        <taxon>Neognathae</taxon>
        <taxon>Neoaves</taxon>
        <taxon>Telluraves</taxon>
        <taxon>Australaves</taxon>
        <taxon>Passeriformes</taxon>
        <taxon>Sylvioidea</taxon>
        <taxon>Leiothrichidae</taxon>
        <taxon>Leiothrix</taxon>
    </lineage>
</organism>
<feature type="non-terminal residue" evidence="20">
    <location>
        <position position="1"/>
    </location>
</feature>
<reference evidence="20 21" key="1">
    <citation type="submission" date="2019-09" db="EMBL/GenBank/DDBJ databases">
        <title>Bird 10,000 Genomes (B10K) Project - Family phase.</title>
        <authorList>
            <person name="Zhang G."/>
        </authorList>
    </citation>
    <scope>NUCLEOTIDE SEQUENCE [LARGE SCALE GENOMIC DNA]</scope>
    <source>
        <strain evidence="20">B10K-DU-002-43</strain>
        <tissue evidence="20">Muscle</tissue>
    </source>
</reference>
<evidence type="ECO:0000256" key="13">
    <source>
        <dbReference type="ARBA" id="ARBA00023157"/>
    </source>
</evidence>
<dbReference type="InterPro" id="IPR013783">
    <property type="entry name" value="Ig-like_fold"/>
</dbReference>
<feature type="domain" description="Ig-like" evidence="19">
    <location>
        <begin position="293"/>
        <end position="374"/>
    </location>
</feature>
<dbReference type="Proteomes" id="UP000524007">
    <property type="component" value="Unassembled WGS sequence"/>
</dbReference>
<evidence type="ECO:0000256" key="1">
    <source>
        <dbReference type="ARBA" id="ARBA00004251"/>
    </source>
</evidence>
<evidence type="ECO:0000256" key="15">
    <source>
        <dbReference type="ARBA" id="ARBA00023319"/>
    </source>
</evidence>
<dbReference type="InterPro" id="IPR007110">
    <property type="entry name" value="Ig-like_dom"/>
</dbReference>
<dbReference type="GO" id="GO:0007166">
    <property type="term" value="P:cell surface receptor signaling pathway"/>
    <property type="evidence" value="ECO:0007669"/>
    <property type="project" value="TreeGrafter"/>
</dbReference>
<keyword evidence="15" id="KW-0393">Immunoglobulin domain</keyword>
<dbReference type="InterPro" id="IPR003599">
    <property type="entry name" value="Ig_sub"/>
</dbReference>
<accession>A0A7L1ZKJ3</accession>
<comment type="caution">
    <text evidence="20">The sequence shown here is derived from an EMBL/GenBank/DDBJ whole genome shotgun (WGS) entry which is preliminary data.</text>
</comment>
<keyword evidence="4" id="KW-1003">Cell membrane</keyword>
<feature type="domain" description="Ig-like" evidence="19">
    <location>
        <begin position="382"/>
        <end position="466"/>
    </location>
</feature>
<keyword evidence="8" id="KW-0677">Repeat</keyword>
<evidence type="ECO:0000256" key="4">
    <source>
        <dbReference type="ARBA" id="ARBA00022475"/>
    </source>
</evidence>
<evidence type="ECO:0000256" key="6">
    <source>
        <dbReference type="ARBA" id="ARBA00022692"/>
    </source>
</evidence>
<evidence type="ECO:0000256" key="8">
    <source>
        <dbReference type="ARBA" id="ARBA00022737"/>
    </source>
</evidence>
<keyword evidence="11 18" id="KW-1133">Transmembrane helix</keyword>
<dbReference type="GO" id="GO:0070161">
    <property type="term" value="C:anchoring junction"/>
    <property type="evidence" value="ECO:0007669"/>
    <property type="project" value="UniProtKB-SubCell"/>
</dbReference>
<evidence type="ECO:0000256" key="7">
    <source>
        <dbReference type="ARBA" id="ARBA00022729"/>
    </source>
</evidence>
<keyword evidence="9" id="KW-0130">Cell adhesion</keyword>
<dbReference type="Pfam" id="PF13895">
    <property type="entry name" value="Ig_2"/>
    <property type="match status" value="3"/>
</dbReference>
<dbReference type="PROSITE" id="PS50835">
    <property type="entry name" value="IG_LIKE"/>
    <property type="match status" value="4"/>
</dbReference>
<feature type="compositionally biased region" description="Basic and acidic residues" evidence="17">
    <location>
        <begin position="641"/>
        <end position="655"/>
    </location>
</feature>
<evidence type="ECO:0000256" key="3">
    <source>
        <dbReference type="ARBA" id="ARBA00004285"/>
    </source>
</evidence>
<keyword evidence="12 18" id="KW-0472">Membrane</keyword>
<keyword evidence="13" id="KW-1015">Disulfide bond</keyword>
<feature type="non-terminal residue" evidence="20">
    <location>
        <position position="694"/>
    </location>
</feature>
<evidence type="ECO:0000256" key="9">
    <source>
        <dbReference type="ARBA" id="ARBA00022889"/>
    </source>
</evidence>
<evidence type="ECO:0000256" key="2">
    <source>
        <dbReference type="ARBA" id="ARBA00004282"/>
    </source>
</evidence>
<feature type="compositionally biased region" description="Basic and acidic residues" evidence="17">
    <location>
        <begin position="672"/>
        <end position="681"/>
    </location>
</feature>
<dbReference type="InterPro" id="IPR003598">
    <property type="entry name" value="Ig_sub2"/>
</dbReference>
<dbReference type="SMART" id="SM00409">
    <property type="entry name" value="IG"/>
    <property type="match status" value="5"/>
</dbReference>
<protein>
    <recommendedName>
        <fullName evidence="16">Platelet endothelial cell adhesion molecule</fullName>
    </recommendedName>
</protein>
<gene>
    <name evidence="20" type="primary">Pecam1</name>
    <name evidence="20" type="ORF">LEILUT_R00137</name>
</gene>
<keyword evidence="21" id="KW-1185">Reference proteome</keyword>
<dbReference type="PANTHER" id="PTHR11481:SF5">
    <property type="entry name" value="PLATELET ENDOTHELIAL CELL ADHESION MOLECULE"/>
    <property type="match status" value="1"/>
</dbReference>
<dbReference type="Gene3D" id="2.60.40.10">
    <property type="entry name" value="Immunoglobulins"/>
    <property type="match status" value="5"/>
</dbReference>
<dbReference type="GO" id="GO:0098742">
    <property type="term" value="P:cell-cell adhesion via plasma-membrane adhesion molecules"/>
    <property type="evidence" value="ECO:0007669"/>
    <property type="project" value="TreeGrafter"/>
</dbReference>
<dbReference type="EMBL" id="VXBY01000417">
    <property type="protein sequence ID" value="NXP33589.1"/>
    <property type="molecule type" value="Genomic_DNA"/>
</dbReference>
<dbReference type="InterPro" id="IPR036179">
    <property type="entry name" value="Ig-like_dom_sf"/>
</dbReference>
<feature type="region of interest" description="Disordered" evidence="17">
    <location>
        <begin position="616"/>
        <end position="694"/>
    </location>
</feature>
<dbReference type="PANTHER" id="PTHR11481">
    <property type="entry name" value="IMMUNOGLOBULIN FC RECEPTOR"/>
    <property type="match status" value="1"/>
</dbReference>
<keyword evidence="10" id="KW-0965">Cell junction</keyword>
<feature type="transmembrane region" description="Helical" evidence="18">
    <location>
        <begin position="574"/>
        <end position="595"/>
    </location>
</feature>
<dbReference type="SMART" id="SM00408">
    <property type="entry name" value="IGc2"/>
    <property type="match status" value="3"/>
</dbReference>
<dbReference type="AlphaFoldDB" id="A0A7L1ZKJ3"/>
<keyword evidence="14" id="KW-0325">Glycoprotein</keyword>
<evidence type="ECO:0000313" key="21">
    <source>
        <dbReference type="Proteomes" id="UP000524007"/>
    </source>
</evidence>
<dbReference type="GO" id="GO:0009897">
    <property type="term" value="C:external side of plasma membrane"/>
    <property type="evidence" value="ECO:0007669"/>
    <property type="project" value="TreeGrafter"/>
</dbReference>
<keyword evidence="6 18" id="KW-0812">Transmembrane</keyword>
<evidence type="ECO:0000313" key="20">
    <source>
        <dbReference type="EMBL" id="NXP33589.1"/>
    </source>
</evidence>
<keyword evidence="5" id="KW-0597">Phosphoprotein</keyword>
<comment type="subcellular location">
    <subcellularLocation>
        <location evidence="2">Cell junction</location>
    </subcellularLocation>
    <subcellularLocation>
        <location evidence="1">Cell membrane</location>
        <topology evidence="1">Single-pass type I membrane protein</topology>
    </subcellularLocation>
    <subcellularLocation>
        <location evidence="3">Membrane raft</location>
    </subcellularLocation>
</comment>
<evidence type="ECO:0000256" key="5">
    <source>
        <dbReference type="ARBA" id="ARBA00022553"/>
    </source>
</evidence>
<evidence type="ECO:0000256" key="12">
    <source>
        <dbReference type="ARBA" id="ARBA00023136"/>
    </source>
</evidence>
<dbReference type="GO" id="GO:0004888">
    <property type="term" value="F:transmembrane signaling receptor activity"/>
    <property type="evidence" value="ECO:0007669"/>
    <property type="project" value="TreeGrafter"/>
</dbReference>
<sequence>QVFTFNKVEIRVQPSLEVENGAPMAIICHADISKNTDFRLKHNFTISKDGKPVFVTVSDKEDARYEIPVARSSHTGEYGCTVRAGGKLGYRDPVYVRVVGMTKPILTADKKEALEGEVVKLRCELPEEAPPLVFFFRKTKTNSAPKIKSVPEQTQNFSEVEFYVEEGDNILQFDCFAKRQVKSGWESSQDSNQTLVTVKEPFVKPTLITKPSSNVTEGDQIRFECLTVVAQIHNIEIIIQKNRTILNSVRDKNFLNYSTVATQEDSGEYLCKVEQGAVSKTTKVNVFVSELFPKPVLSASMTNLDESKSLILSCSIKGFRGANFSIVRKSSRGDILLEKSRVFENRVNVNDTGSYTCKAEVKGIVKESEPVRINVYAPVSKPTLSVVSGSPEVILGKPLQLICHSVMGTPPIMFTFYKGDEIKKNVTNDTYATFLDEDIGLNDNGGYKCDARNNHSSGVKTSNILNVTVIVPIRDASLGSIPYGEVEVGSDTAFLCSVKEGSWPIDFKFFKKTDHEVLLHEVREYSDRTIWHKKTMKRKDTGTYYCMASNRASVNVRSHPITISVILAAWQKGVIAAFVLTAMAGAGAVALWWFLRKKKKAKGSSMEMSGSALAPNLTSEKLPRQPSDGNFYSGSGYIEDNENHMKSTDESKGPDLESAEVDYTEVEVSTLDPHRAPEQKGTETVYSEIRKTNN</sequence>
<feature type="domain" description="Ig-like" evidence="19">
    <location>
        <begin position="205"/>
        <end position="285"/>
    </location>
</feature>
<dbReference type="InterPro" id="IPR050488">
    <property type="entry name" value="Ig_Fc_receptor"/>
</dbReference>
<evidence type="ECO:0000256" key="14">
    <source>
        <dbReference type="ARBA" id="ARBA00023180"/>
    </source>
</evidence>
<name>A0A7L1ZKJ3_LEILU</name>
<evidence type="ECO:0000256" key="17">
    <source>
        <dbReference type="SAM" id="MobiDB-lite"/>
    </source>
</evidence>
<evidence type="ECO:0000256" key="16">
    <source>
        <dbReference type="ARBA" id="ARBA00049765"/>
    </source>
</evidence>
<keyword evidence="7" id="KW-0732">Signal</keyword>
<evidence type="ECO:0000256" key="10">
    <source>
        <dbReference type="ARBA" id="ARBA00022949"/>
    </source>
</evidence>
<dbReference type="SUPFAM" id="SSF48726">
    <property type="entry name" value="Immunoglobulin"/>
    <property type="match status" value="5"/>
</dbReference>
<evidence type="ECO:0000259" key="19">
    <source>
        <dbReference type="PROSITE" id="PS50835"/>
    </source>
</evidence>
<evidence type="ECO:0000256" key="18">
    <source>
        <dbReference type="SAM" id="Phobius"/>
    </source>
</evidence>
<evidence type="ECO:0000256" key="11">
    <source>
        <dbReference type="ARBA" id="ARBA00022989"/>
    </source>
</evidence>
<feature type="domain" description="Ig-like" evidence="19">
    <location>
        <begin position="472"/>
        <end position="564"/>
    </location>
</feature>
<dbReference type="GO" id="GO:0006955">
    <property type="term" value="P:immune response"/>
    <property type="evidence" value="ECO:0007669"/>
    <property type="project" value="TreeGrafter"/>
</dbReference>